<dbReference type="NCBIfam" id="TIGR03604">
    <property type="entry name" value="TOMM_cyclo_SagD"/>
    <property type="match status" value="1"/>
</dbReference>
<feature type="region of interest" description="Disordered" evidence="1">
    <location>
        <begin position="151"/>
        <end position="177"/>
    </location>
</feature>
<dbReference type="Gene3D" id="3.30.160.660">
    <property type="match status" value="1"/>
</dbReference>
<dbReference type="PROSITE" id="PS51664">
    <property type="entry name" value="YCAO"/>
    <property type="match status" value="1"/>
</dbReference>
<reference evidence="3 4" key="1">
    <citation type="journal article" date="2015" name="Antonie Van Leeuwenhoek">
        <title>Streptomyces klenkii sp. nov., isolated from deep marine sediment.</title>
        <authorList>
            <person name="Veyisoglu A."/>
            <person name="Sahin N."/>
        </authorList>
    </citation>
    <scope>NUCLEOTIDE SEQUENCE [LARGE SCALE GENOMIC DNA]</scope>
    <source>
        <strain evidence="3 4">KCTC 29202</strain>
    </source>
</reference>
<evidence type="ECO:0000313" key="3">
    <source>
        <dbReference type="EMBL" id="RKN77351.1"/>
    </source>
</evidence>
<feature type="domain" description="YcaO" evidence="2">
    <location>
        <begin position="287"/>
        <end position="672"/>
    </location>
</feature>
<dbReference type="PANTHER" id="PTHR37809">
    <property type="entry name" value="RIBOSOMAL PROTEIN S12 METHYLTHIOTRANSFERASE ACCESSORY FACTOR YCAO"/>
    <property type="match status" value="1"/>
</dbReference>
<dbReference type="Gene3D" id="3.30.40.250">
    <property type="match status" value="1"/>
</dbReference>
<dbReference type="EMBL" id="RBAM01000001">
    <property type="protein sequence ID" value="RKN77351.1"/>
    <property type="molecule type" value="Genomic_DNA"/>
</dbReference>
<dbReference type="AlphaFoldDB" id="A0A3B0BXX0"/>
<sequence>MSAATTATATPLVTDPMAEASRLLQEALTERFLASGRASGRPAPIVVPVGAADAFRPDADPYGALRPRAAVHLTAQAALIGPWGAHEDAPAACGGCLARRWQRLRSRSERDALEVGTDMTAAGPWPVLPGHAVDAVWSVYEAVLLSGRPAGAGRPGAAGRSAAAGRPGGEWHTPADLPLPQVTRVDLATLRVTTLPLLGDPLCPACGPLPGPYAPPELVARPKPGPGASRLRPASSYPLPQGALANPVCGALGEGTWLNVASPTTSPVAGSVFVRTYAGLSDVTWSGQANSFAASRTLAYLEGLERYAGIHRRHRGEPLVAAYDDVQDRAVDPRTCGTYAPEVYRTDPMLAPFDPARPVPWVRGYSLRDDRTVLVPQRAVHYGAGRDSDNFVFESSNGCATGSCLEEAVLFGLLELIERDAFLLGWYGRARLTGIDLASCRGGAVRAMADRAALQGYDVHAFDNRVDLAVPVVTAVAVRRDGGPGTLSFAAGARLDPEEAVEAALSEVLTYLPHLDRQVAEHRTALEAMADDFSLVRELTHHARLYGLPRMARHAREYLEPVCVRPVAELYEGWQRRRPATGDLLDDLLLCRDELTGAGFDVIVVDQTSPEQERMGLCTVSTVVPGLVPIDFGWDRQRVLGMDRLRTAFRRAGWRSADLREEEIRRVPHPFP</sequence>
<dbReference type="PANTHER" id="PTHR37809:SF1">
    <property type="entry name" value="RIBOSOMAL PROTEIN S12 METHYLTHIOTRANSFERASE ACCESSORY FACTOR YCAO"/>
    <property type="match status" value="1"/>
</dbReference>
<dbReference type="RefSeq" id="WP_120752965.1">
    <property type="nucleotide sequence ID" value="NZ_RBAM01000001.1"/>
</dbReference>
<feature type="compositionally biased region" description="Low complexity" evidence="1">
    <location>
        <begin position="151"/>
        <end position="165"/>
    </location>
</feature>
<gene>
    <name evidence="3" type="ORF">D7231_01000</name>
</gene>
<dbReference type="OrthoDB" id="2379922at2"/>
<dbReference type="InterPro" id="IPR003776">
    <property type="entry name" value="YcaO-like_dom"/>
</dbReference>
<dbReference type="InterPro" id="IPR027624">
    <property type="entry name" value="TOMM_cyclo_SagD"/>
</dbReference>
<dbReference type="Proteomes" id="UP000270343">
    <property type="component" value="Unassembled WGS sequence"/>
</dbReference>
<evidence type="ECO:0000313" key="4">
    <source>
        <dbReference type="Proteomes" id="UP000270343"/>
    </source>
</evidence>
<dbReference type="Pfam" id="PF02624">
    <property type="entry name" value="YcaO"/>
    <property type="match status" value="1"/>
</dbReference>
<accession>A0A3B0BXX0</accession>
<evidence type="ECO:0000259" key="2">
    <source>
        <dbReference type="PROSITE" id="PS51664"/>
    </source>
</evidence>
<name>A0A3B0BXX0_9ACTN</name>
<evidence type="ECO:0000256" key="1">
    <source>
        <dbReference type="SAM" id="MobiDB-lite"/>
    </source>
</evidence>
<organism evidence="3 4">
    <name type="scientific">Streptomyces klenkii</name>
    <dbReference type="NCBI Taxonomy" id="1420899"/>
    <lineage>
        <taxon>Bacteria</taxon>
        <taxon>Bacillati</taxon>
        <taxon>Actinomycetota</taxon>
        <taxon>Actinomycetes</taxon>
        <taxon>Kitasatosporales</taxon>
        <taxon>Streptomycetaceae</taxon>
        <taxon>Streptomyces</taxon>
    </lineage>
</organism>
<proteinExistence type="predicted"/>
<comment type="caution">
    <text evidence="3">The sequence shown here is derived from an EMBL/GenBank/DDBJ whole genome shotgun (WGS) entry which is preliminary data.</text>
</comment>
<protein>
    <submittedName>
        <fullName evidence="3">Cyclodehydratase</fullName>
    </submittedName>
</protein>
<keyword evidence="4" id="KW-1185">Reference proteome</keyword>
<dbReference type="Gene3D" id="3.30.1330.230">
    <property type="match status" value="1"/>
</dbReference>